<evidence type="ECO:0000313" key="2">
    <source>
        <dbReference type="Proteomes" id="UP000639772"/>
    </source>
</evidence>
<gene>
    <name evidence="1" type="ORF">HPP92_009196</name>
</gene>
<dbReference type="AlphaFoldDB" id="A0A835R7D1"/>
<dbReference type="EMBL" id="JADCNM010000004">
    <property type="protein sequence ID" value="KAG0487101.1"/>
    <property type="molecule type" value="Genomic_DNA"/>
</dbReference>
<accession>A0A835R7D1</accession>
<proteinExistence type="predicted"/>
<protein>
    <submittedName>
        <fullName evidence="1">Uncharacterized protein</fullName>
    </submittedName>
</protein>
<comment type="caution">
    <text evidence="1">The sequence shown here is derived from an EMBL/GenBank/DDBJ whole genome shotgun (WGS) entry which is preliminary data.</text>
</comment>
<name>A0A835R7D1_VANPL</name>
<dbReference type="Proteomes" id="UP000639772">
    <property type="component" value="Unassembled WGS sequence"/>
</dbReference>
<organism evidence="1 2">
    <name type="scientific">Vanilla planifolia</name>
    <name type="common">Vanilla</name>
    <dbReference type="NCBI Taxonomy" id="51239"/>
    <lineage>
        <taxon>Eukaryota</taxon>
        <taxon>Viridiplantae</taxon>
        <taxon>Streptophyta</taxon>
        <taxon>Embryophyta</taxon>
        <taxon>Tracheophyta</taxon>
        <taxon>Spermatophyta</taxon>
        <taxon>Magnoliopsida</taxon>
        <taxon>Liliopsida</taxon>
        <taxon>Asparagales</taxon>
        <taxon>Orchidaceae</taxon>
        <taxon>Vanilloideae</taxon>
        <taxon>Vanilleae</taxon>
        <taxon>Vanilla</taxon>
    </lineage>
</organism>
<sequence length="90" mass="9074">MSGGGGGEAGNITGLVVAGAAAGGEMGSDRTGEAVEVAFAGMGSGKLEEDGLPFRGLWSHPWWRRPKPATSAVKTSSATTKKKILVAFPT</sequence>
<evidence type="ECO:0000313" key="1">
    <source>
        <dbReference type="EMBL" id="KAG0487101.1"/>
    </source>
</evidence>
<reference evidence="1 2" key="1">
    <citation type="journal article" date="2020" name="Nat. Food">
        <title>A phased Vanilla planifolia genome enables genetic improvement of flavour and production.</title>
        <authorList>
            <person name="Hasing T."/>
            <person name="Tang H."/>
            <person name="Brym M."/>
            <person name="Khazi F."/>
            <person name="Huang T."/>
            <person name="Chambers A.H."/>
        </authorList>
    </citation>
    <scope>NUCLEOTIDE SEQUENCE [LARGE SCALE GENOMIC DNA]</scope>
    <source>
        <tissue evidence="1">Leaf</tissue>
    </source>
</reference>